<dbReference type="SUPFAM" id="SSF69618">
    <property type="entry name" value="HemD-like"/>
    <property type="match status" value="1"/>
</dbReference>
<organism evidence="11 12">
    <name type="scientific">Vibrio proteolyticus NBRC 13287</name>
    <dbReference type="NCBI Taxonomy" id="1219065"/>
    <lineage>
        <taxon>Bacteria</taxon>
        <taxon>Pseudomonadati</taxon>
        <taxon>Pseudomonadota</taxon>
        <taxon>Gammaproteobacteria</taxon>
        <taxon>Vibrionales</taxon>
        <taxon>Vibrionaceae</taxon>
        <taxon>Vibrio</taxon>
    </lineage>
</organism>
<dbReference type="CDD" id="cd06578">
    <property type="entry name" value="HemD"/>
    <property type="match status" value="1"/>
</dbReference>
<dbReference type="EC" id="4.2.1.75" evidence="3 9"/>
<comment type="similarity">
    <text evidence="2 9">Belongs to the uroporphyrinogen-III synthase family.</text>
</comment>
<feature type="domain" description="Tetrapyrrole biosynthesis uroporphyrinogen III synthase" evidence="10">
    <location>
        <begin position="15"/>
        <end position="226"/>
    </location>
</feature>
<dbReference type="STRING" id="1219065.VPR01S_25_00040"/>
<dbReference type="GO" id="GO:0004852">
    <property type="term" value="F:uroporphyrinogen-III synthase activity"/>
    <property type="evidence" value="ECO:0007669"/>
    <property type="project" value="UniProtKB-UniRule"/>
</dbReference>
<dbReference type="EMBL" id="BATJ01000025">
    <property type="protein sequence ID" value="GAD69160.1"/>
    <property type="molecule type" value="Genomic_DNA"/>
</dbReference>
<dbReference type="InterPro" id="IPR036108">
    <property type="entry name" value="4pyrrol_syn_uPrphyn_synt_sf"/>
</dbReference>
<name>U3A631_VIBPR</name>
<evidence type="ECO:0000256" key="9">
    <source>
        <dbReference type="RuleBase" id="RU366031"/>
    </source>
</evidence>
<evidence type="ECO:0000313" key="11">
    <source>
        <dbReference type="EMBL" id="GAD69160.1"/>
    </source>
</evidence>
<dbReference type="NCBIfam" id="NF004585">
    <property type="entry name" value="PRK05928.2-2"/>
    <property type="match status" value="1"/>
</dbReference>
<evidence type="ECO:0000256" key="2">
    <source>
        <dbReference type="ARBA" id="ARBA00008133"/>
    </source>
</evidence>
<gene>
    <name evidence="11" type="primary">hemD</name>
    <name evidence="11" type="ORF">VPR01S_25_00040</name>
</gene>
<dbReference type="PANTHER" id="PTHR38042">
    <property type="entry name" value="UROPORPHYRINOGEN-III SYNTHASE, CHLOROPLASTIC"/>
    <property type="match status" value="1"/>
</dbReference>
<comment type="catalytic activity">
    <reaction evidence="8 9">
        <text>hydroxymethylbilane = uroporphyrinogen III + H2O</text>
        <dbReference type="Rhea" id="RHEA:18965"/>
        <dbReference type="ChEBI" id="CHEBI:15377"/>
        <dbReference type="ChEBI" id="CHEBI:57308"/>
        <dbReference type="ChEBI" id="CHEBI:57845"/>
        <dbReference type="EC" id="4.2.1.75"/>
    </reaction>
</comment>
<dbReference type="AlphaFoldDB" id="U3A631"/>
<evidence type="ECO:0000256" key="6">
    <source>
        <dbReference type="ARBA" id="ARBA00037589"/>
    </source>
</evidence>
<dbReference type="Proteomes" id="UP000016570">
    <property type="component" value="Unassembled WGS sequence"/>
</dbReference>
<accession>U3A631</accession>
<evidence type="ECO:0000256" key="1">
    <source>
        <dbReference type="ARBA" id="ARBA00004772"/>
    </source>
</evidence>
<evidence type="ECO:0000259" key="10">
    <source>
        <dbReference type="Pfam" id="PF02602"/>
    </source>
</evidence>
<comment type="function">
    <text evidence="6 9">Catalyzes cyclization of the linear tetrapyrrole, hydroxymethylbilane, to the macrocyclic uroporphyrinogen III.</text>
</comment>
<comment type="pathway">
    <text evidence="1 9">Porphyrin-containing compound metabolism; protoporphyrin-IX biosynthesis; coproporphyrinogen-III from 5-aminolevulinate: step 3/4.</text>
</comment>
<comment type="caution">
    <text evidence="11">The sequence shown here is derived from an EMBL/GenBank/DDBJ whole genome shotgun (WGS) entry which is preliminary data.</text>
</comment>
<dbReference type="eggNOG" id="COG1587">
    <property type="taxonomic scope" value="Bacteria"/>
</dbReference>
<dbReference type="UniPathway" id="UPA00251">
    <property type="reaction ID" value="UER00320"/>
</dbReference>
<evidence type="ECO:0000256" key="4">
    <source>
        <dbReference type="ARBA" id="ARBA00023239"/>
    </source>
</evidence>
<evidence type="ECO:0000256" key="7">
    <source>
        <dbReference type="ARBA" id="ARBA00040167"/>
    </source>
</evidence>
<reference evidence="11 12" key="1">
    <citation type="submission" date="2013-09" db="EMBL/GenBank/DDBJ databases">
        <title>Whole genome shotgun sequence of Vibrio proteolyticus NBRC 13287.</title>
        <authorList>
            <person name="Isaki S."/>
            <person name="Hosoyama A."/>
            <person name="Numata M."/>
            <person name="Hashimoto M."/>
            <person name="Hosoyama Y."/>
            <person name="Tsuchikane K."/>
            <person name="Noguchi M."/>
            <person name="Hirakata S."/>
            <person name="Ichikawa N."/>
            <person name="Ohji S."/>
            <person name="Yamazoe A."/>
            <person name="Fujita N."/>
        </authorList>
    </citation>
    <scope>NUCLEOTIDE SEQUENCE [LARGE SCALE GENOMIC DNA]</scope>
    <source>
        <strain evidence="11 12">NBRC 13287</strain>
    </source>
</reference>
<proteinExistence type="inferred from homology"/>
<dbReference type="Gene3D" id="3.40.50.10090">
    <property type="match status" value="2"/>
</dbReference>
<evidence type="ECO:0000256" key="8">
    <source>
        <dbReference type="ARBA" id="ARBA00048617"/>
    </source>
</evidence>
<sequence>MTVLVTRPAPAGQQLCQQLAQVGQPAIYHPLISIDPGRELSELCARLPHSDILIAVSQHAAHFASLTLSQNQYPWPTDTLYLAVGQKTAHVLSKATQQKVHYPDVSDSEHLLQLPQLQQVQDKKILILRGNGGRELIYDTLTARGAHVHYLEAYQRHNLVFDAKRSVADWQAQQVDTLVVTSAEQLRFLFAQLPAAIQPWVQKQRLLVPSARICTQAHQLGFRHVVNVGGASNNEIMKALQLT</sequence>
<dbReference type="InterPro" id="IPR039793">
    <property type="entry name" value="UROS/Hem4"/>
</dbReference>
<dbReference type="GO" id="GO:0006782">
    <property type="term" value="P:protoporphyrinogen IX biosynthetic process"/>
    <property type="evidence" value="ECO:0007669"/>
    <property type="project" value="UniProtKB-UniRule"/>
</dbReference>
<protein>
    <recommendedName>
        <fullName evidence="7 9">Uroporphyrinogen-III synthase</fullName>
        <ecNumber evidence="3 9">4.2.1.75</ecNumber>
    </recommendedName>
</protein>
<evidence type="ECO:0000313" key="12">
    <source>
        <dbReference type="Proteomes" id="UP000016570"/>
    </source>
</evidence>
<keyword evidence="12" id="KW-1185">Reference proteome</keyword>
<keyword evidence="4 9" id="KW-0456">Lyase</keyword>
<evidence type="ECO:0000256" key="3">
    <source>
        <dbReference type="ARBA" id="ARBA00013109"/>
    </source>
</evidence>
<dbReference type="RefSeq" id="WP_021707128.1">
    <property type="nucleotide sequence ID" value="NZ_BATJ01000025.1"/>
</dbReference>
<evidence type="ECO:0000256" key="5">
    <source>
        <dbReference type="ARBA" id="ARBA00023244"/>
    </source>
</evidence>
<dbReference type="InterPro" id="IPR003754">
    <property type="entry name" value="4pyrrol_synth_uPrphyn_synth"/>
</dbReference>
<dbReference type="GO" id="GO:0006780">
    <property type="term" value="P:uroporphyrinogen III biosynthetic process"/>
    <property type="evidence" value="ECO:0007669"/>
    <property type="project" value="UniProtKB-UniRule"/>
</dbReference>
<dbReference type="Pfam" id="PF02602">
    <property type="entry name" value="HEM4"/>
    <property type="match status" value="1"/>
</dbReference>
<keyword evidence="5 9" id="KW-0627">Porphyrin biosynthesis</keyword>
<dbReference type="PANTHER" id="PTHR38042:SF1">
    <property type="entry name" value="UROPORPHYRINOGEN-III SYNTHASE, CHLOROPLASTIC"/>
    <property type="match status" value="1"/>
</dbReference>